<sequence length="59" mass="6656">MLNAADLQANHQHRNEMAQRVENDRLGPRLRAARSKKNRLASLARALGRRRSGVPQAAR</sequence>
<evidence type="ECO:0000313" key="2">
    <source>
        <dbReference type="EMBL" id="CAA9489154.1"/>
    </source>
</evidence>
<feature type="region of interest" description="Disordered" evidence="1">
    <location>
        <begin position="1"/>
        <end position="59"/>
    </location>
</feature>
<gene>
    <name evidence="2" type="ORF">AVDCRST_MAG05-1770</name>
</gene>
<proteinExistence type="predicted"/>
<reference evidence="2" key="1">
    <citation type="submission" date="2020-02" db="EMBL/GenBank/DDBJ databases">
        <authorList>
            <person name="Meier V. D."/>
        </authorList>
    </citation>
    <scope>NUCLEOTIDE SEQUENCE</scope>
    <source>
        <strain evidence="2">AVDCRST_MAG05</strain>
    </source>
</reference>
<organism evidence="2">
    <name type="scientific">uncultured Rubrobacteraceae bacterium</name>
    <dbReference type="NCBI Taxonomy" id="349277"/>
    <lineage>
        <taxon>Bacteria</taxon>
        <taxon>Bacillati</taxon>
        <taxon>Actinomycetota</taxon>
        <taxon>Rubrobacteria</taxon>
        <taxon>Rubrobacterales</taxon>
        <taxon>Rubrobacteraceae</taxon>
        <taxon>environmental samples</taxon>
    </lineage>
</organism>
<dbReference type="AlphaFoldDB" id="A0A6J4SCQ2"/>
<name>A0A6J4SCQ2_9ACTN</name>
<protein>
    <submittedName>
        <fullName evidence="2">Uncharacterized protein</fullName>
    </submittedName>
</protein>
<dbReference type="EMBL" id="CADCVM010000192">
    <property type="protein sequence ID" value="CAA9489154.1"/>
    <property type="molecule type" value="Genomic_DNA"/>
</dbReference>
<accession>A0A6J4SCQ2</accession>
<feature type="compositionally biased region" description="Basic and acidic residues" evidence="1">
    <location>
        <begin position="13"/>
        <end position="27"/>
    </location>
</feature>
<evidence type="ECO:0000256" key="1">
    <source>
        <dbReference type="SAM" id="MobiDB-lite"/>
    </source>
</evidence>